<evidence type="ECO:0000256" key="1">
    <source>
        <dbReference type="ARBA" id="ARBA00006484"/>
    </source>
</evidence>
<comment type="caution">
    <text evidence="2">The sequence shown here is derived from an EMBL/GenBank/DDBJ whole genome shotgun (WGS) entry which is preliminary data.</text>
</comment>
<dbReference type="GO" id="GO:0008667">
    <property type="term" value="F:2,3-dihydro-2,3-dihydroxybenzoate dehydrogenase activity"/>
    <property type="evidence" value="ECO:0007669"/>
    <property type="project" value="InterPro"/>
</dbReference>
<keyword evidence="3" id="KW-1185">Reference proteome</keyword>
<name>A0A8J7IJB8_9FLAO</name>
<dbReference type="PRINTS" id="PR01397">
    <property type="entry name" value="DHBDHDRGNASE"/>
</dbReference>
<dbReference type="InterPro" id="IPR050259">
    <property type="entry name" value="SDR"/>
</dbReference>
<dbReference type="SUPFAM" id="SSF51735">
    <property type="entry name" value="NAD(P)-binding Rossmann-fold domains"/>
    <property type="match status" value="1"/>
</dbReference>
<evidence type="ECO:0000313" key="2">
    <source>
        <dbReference type="EMBL" id="MBJ6369256.1"/>
    </source>
</evidence>
<proteinExistence type="inferred from homology"/>
<comment type="similarity">
    <text evidence="1">Belongs to the short-chain dehydrogenases/reductases (SDR) family.</text>
</comment>
<sequence length="230" mass="25984">MHNKTLLITGSNRGTGYGIAEYFYNKGYTIISLNRTLKKEAWLGEIECDLRYPDRIIDICEVLVENDVSIDVCILNAAIRKLSFMEEMAYEDWRDSVAINYTAVFYLLKSLLPIFKVSKTYVTVMGSHAASHYFEGGMAYCSTKAALKAMVEVFIQETRTYDIRTTLINAGAINNRPKGNADKKIQPESIAQCIYSIVNSNADMLLGELEIRPSQPLQSKDMGIMKLQYV</sequence>
<dbReference type="Proteomes" id="UP000610931">
    <property type="component" value="Unassembled WGS sequence"/>
</dbReference>
<dbReference type="AlphaFoldDB" id="A0A8J7IJB8"/>
<dbReference type="GO" id="GO:0019290">
    <property type="term" value="P:siderophore biosynthetic process"/>
    <property type="evidence" value="ECO:0007669"/>
    <property type="project" value="InterPro"/>
</dbReference>
<dbReference type="RefSeq" id="WP_199116213.1">
    <property type="nucleotide sequence ID" value="NZ_JAELVQ010000022.1"/>
</dbReference>
<dbReference type="InterPro" id="IPR036291">
    <property type="entry name" value="NAD(P)-bd_dom_sf"/>
</dbReference>
<reference evidence="2" key="1">
    <citation type="submission" date="2020-12" db="EMBL/GenBank/DDBJ databases">
        <title>Snuella sp. nov., isolated from sediment in Incheon.</title>
        <authorList>
            <person name="Kim W."/>
        </authorList>
    </citation>
    <scope>NUCLEOTIDE SEQUENCE</scope>
    <source>
        <strain evidence="2">CAU 1569</strain>
    </source>
</reference>
<accession>A0A8J7IJB8</accession>
<protein>
    <submittedName>
        <fullName evidence="2">SDR family NAD(P)-dependent oxidoreductase</fullName>
    </submittedName>
</protein>
<dbReference type="InterPro" id="IPR003560">
    <property type="entry name" value="DHB_DH"/>
</dbReference>
<dbReference type="PANTHER" id="PTHR42879:SF2">
    <property type="entry name" value="3-OXOACYL-[ACYL-CARRIER-PROTEIN] REDUCTASE FABG"/>
    <property type="match status" value="1"/>
</dbReference>
<dbReference type="InterPro" id="IPR002347">
    <property type="entry name" value="SDR_fam"/>
</dbReference>
<organism evidence="2 3">
    <name type="scientific">Snuella sedimenti</name>
    <dbReference type="NCBI Taxonomy" id="2798802"/>
    <lineage>
        <taxon>Bacteria</taxon>
        <taxon>Pseudomonadati</taxon>
        <taxon>Bacteroidota</taxon>
        <taxon>Flavobacteriia</taxon>
        <taxon>Flavobacteriales</taxon>
        <taxon>Flavobacteriaceae</taxon>
        <taxon>Snuella</taxon>
    </lineage>
</organism>
<dbReference type="Pfam" id="PF00106">
    <property type="entry name" value="adh_short"/>
    <property type="match status" value="1"/>
</dbReference>
<dbReference type="EMBL" id="JAELVQ010000022">
    <property type="protein sequence ID" value="MBJ6369256.1"/>
    <property type="molecule type" value="Genomic_DNA"/>
</dbReference>
<dbReference type="Gene3D" id="3.40.50.720">
    <property type="entry name" value="NAD(P)-binding Rossmann-like Domain"/>
    <property type="match status" value="1"/>
</dbReference>
<gene>
    <name evidence="2" type="ORF">JF259_14265</name>
</gene>
<dbReference type="PANTHER" id="PTHR42879">
    <property type="entry name" value="3-OXOACYL-(ACYL-CARRIER-PROTEIN) REDUCTASE"/>
    <property type="match status" value="1"/>
</dbReference>
<evidence type="ECO:0000313" key="3">
    <source>
        <dbReference type="Proteomes" id="UP000610931"/>
    </source>
</evidence>